<dbReference type="EMBL" id="QNUK01000150">
    <property type="protein sequence ID" value="KAF5899934.1"/>
    <property type="molecule type" value="Genomic_DNA"/>
</dbReference>
<feature type="non-terminal residue" evidence="2">
    <location>
        <position position="1"/>
    </location>
</feature>
<feature type="chain" id="PRO_5035309084" evidence="1">
    <location>
        <begin position="23"/>
        <end position="71"/>
    </location>
</feature>
<dbReference type="AlphaFoldDB" id="A0A8J4UH84"/>
<comment type="caution">
    <text evidence="2">The sequence shown here is derived from an EMBL/GenBank/DDBJ whole genome shotgun (WGS) entry which is preliminary data.</text>
</comment>
<accession>A0A8J4UH84</accession>
<evidence type="ECO:0000313" key="3">
    <source>
        <dbReference type="Proteomes" id="UP000727407"/>
    </source>
</evidence>
<protein>
    <submittedName>
        <fullName evidence="2">Beta-microseminoprotein-like</fullName>
    </submittedName>
</protein>
<organism evidence="2 3">
    <name type="scientific">Clarias magur</name>
    <name type="common">Asian catfish</name>
    <name type="synonym">Macropteronotus magur</name>
    <dbReference type="NCBI Taxonomy" id="1594786"/>
    <lineage>
        <taxon>Eukaryota</taxon>
        <taxon>Metazoa</taxon>
        <taxon>Chordata</taxon>
        <taxon>Craniata</taxon>
        <taxon>Vertebrata</taxon>
        <taxon>Euteleostomi</taxon>
        <taxon>Actinopterygii</taxon>
        <taxon>Neopterygii</taxon>
        <taxon>Teleostei</taxon>
        <taxon>Ostariophysi</taxon>
        <taxon>Siluriformes</taxon>
        <taxon>Clariidae</taxon>
        <taxon>Clarias</taxon>
    </lineage>
</organism>
<dbReference type="Proteomes" id="UP000727407">
    <property type="component" value="Unassembled WGS sequence"/>
</dbReference>
<gene>
    <name evidence="2" type="ORF">DAT39_010327</name>
</gene>
<name>A0A8J4UH84_CLAMG</name>
<dbReference type="Gene3D" id="2.60.40.1900">
    <property type="entry name" value="Beta-microseminoprotein (PSP94) domain"/>
    <property type="match status" value="1"/>
</dbReference>
<proteinExistence type="predicted"/>
<keyword evidence="3" id="KW-1185">Reference proteome</keyword>
<sequence>SVLKVSVLVGFLLLVLVAESHAGCLHERLKAGATRCQDIVDKTWHPIGSSWKNSKCNRCWCMDDLMRCCDG</sequence>
<feature type="non-terminal residue" evidence="2">
    <location>
        <position position="71"/>
    </location>
</feature>
<evidence type="ECO:0000256" key="1">
    <source>
        <dbReference type="SAM" id="SignalP"/>
    </source>
</evidence>
<dbReference type="OrthoDB" id="6076852at2759"/>
<evidence type="ECO:0000313" key="2">
    <source>
        <dbReference type="EMBL" id="KAF5899934.1"/>
    </source>
</evidence>
<feature type="signal peptide" evidence="1">
    <location>
        <begin position="1"/>
        <end position="22"/>
    </location>
</feature>
<reference evidence="2" key="1">
    <citation type="submission" date="2020-07" db="EMBL/GenBank/DDBJ databases">
        <title>Clarias magur genome sequencing, assembly and annotation.</title>
        <authorList>
            <person name="Kushwaha B."/>
            <person name="Kumar R."/>
            <person name="Das P."/>
            <person name="Joshi C.G."/>
            <person name="Kumar D."/>
            <person name="Nagpure N.S."/>
            <person name="Pandey M."/>
            <person name="Agarwal S."/>
            <person name="Srivastava S."/>
            <person name="Singh M."/>
            <person name="Sahoo L."/>
            <person name="Jayasankar P."/>
            <person name="Meher P.K."/>
            <person name="Koringa P.G."/>
            <person name="Iquebal M.A."/>
            <person name="Das S.P."/>
            <person name="Bit A."/>
            <person name="Patnaik S."/>
            <person name="Patel N."/>
            <person name="Shah T.M."/>
            <person name="Hinsu A."/>
            <person name="Jena J.K."/>
        </authorList>
    </citation>
    <scope>NUCLEOTIDE SEQUENCE</scope>
    <source>
        <strain evidence="2">CIFAMagur01</strain>
        <tissue evidence="2">Testis</tissue>
    </source>
</reference>
<keyword evidence="1" id="KW-0732">Signal</keyword>